<reference evidence="13" key="1">
    <citation type="submission" date="2025-08" db="UniProtKB">
        <authorList>
            <consortium name="RefSeq"/>
        </authorList>
    </citation>
    <scope>IDENTIFICATION</scope>
    <source>
        <tissue evidence="13">Muscle</tissue>
    </source>
</reference>
<keyword evidence="5" id="KW-0808">Transferase</keyword>
<evidence type="ECO:0000256" key="9">
    <source>
        <dbReference type="ARBA" id="ARBA00023136"/>
    </source>
</evidence>
<gene>
    <name evidence="13" type="primary">LOC111086421</name>
</gene>
<dbReference type="InterPro" id="IPR056521">
    <property type="entry name" value="MARCHF6-like_C"/>
</dbReference>
<proteinExistence type="predicted"/>
<comment type="catalytic activity">
    <reaction evidence="1">
        <text>S-ubiquitinyl-[E2 ubiquitin-conjugating enzyme]-L-cysteine + [acceptor protein]-L-lysine = [E2 ubiquitin-conjugating enzyme]-L-cysteine + N(6)-ubiquitinyl-[acceptor protein]-L-lysine.</text>
        <dbReference type="EC" id="2.3.2.27"/>
    </reaction>
</comment>
<protein>
    <recommendedName>
        <fullName evidence="4">RING-type E3 ubiquitin transferase</fullName>
        <ecNumber evidence="4">2.3.2.27</ecNumber>
    </recommendedName>
</protein>
<dbReference type="PANTHER" id="PTHR13145:SF0">
    <property type="entry name" value="E3 UBIQUITIN-PROTEIN LIGASE MARCHF6"/>
    <property type="match status" value="1"/>
</dbReference>
<accession>A0ABM1SMM4</accession>
<evidence type="ECO:0000256" key="10">
    <source>
        <dbReference type="SAM" id="Phobius"/>
    </source>
</evidence>
<dbReference type="PANTHER" id="PTHR13145">
    <property type="entry name" value="SSM4 PROTEIN"/>
    <property type="match status" value="1"/>
</dbReference>
<evidence type="ECO:0000256" key="4">
    <source>
        <dbReference type="ARBA" id="ARBA00012483"/>
    </source>
</evidence>
<evidence type="ECO:0000256" key="7">
    <source>
        <dbReference type="ARBA" id="ARBA00022786"/>
    </source>
</evidence>
<evidence type="ECO:0000256" key="2">
    <source>
        <dbReference type="ARBA" id="ARBA00004141"/>
    </source>
</evidence>
<comment type="subcellular location">
    <subcellularLocation>
        <location evidence="2">Membrane</location>
        <topology evidence="2">Multi-pass membrane protein</topology>
    </subcellularLocation>
</comment>
<feature type="transmembrane region" description="Helical" evidence="10">
    <location>
        <begin position="479"/>
        <end position="500"/>
    </location>
</feature>
<feature type="transmembrane region" description="Helical" evidence="10">
    <location>
        <begin position="434"/>
        <end position="459"/>
    </location>
</feature>
<feature type="transmembrane region" description="Helical" evidence="10">
    <location>
        <begin position="220"/>
        <end position="241"/>
    </location>
</feature>
<feature type="transmembrane region" description="Helical" evidence="10">
    <location>
        <begin position="76"/>
        <end position="95"/>
    </location>
</feature>
<feature type="transmembrane region" description="Helical" evidence="10">
    <location>
        <begin position="352"/>
        <end position="382"/>
    </location>
</feature>
<evidence type="ECO:0000256" key="5">
    <source>
        <dbReference type="ARBA" id="ARBA00022679"/>
    </source>
</evidence>
<comment type="pathway">
    <text evidence="3">Protein modification; protein ubiquitination.</text>
</comment>
<dbReference type="GeneID" id="111086421"/>
<evidence type="ECO:0000256" key="1">
    <source>
        <dbReference type="ARBA" id="ARBA00000900"/>
    </source>
</evidence>
<dbReference type="Proteomes" id="UP000694941">
    <property type="component" value="Unplaced"/>
</dbReference>
<evidence type="ECO:0000256" key="3">
    <source>
        <dbReference type="ARBA" id="ARBA00004906"/>
    </source>
</evidence>
<feature type="transmembrane region" description="Helical" evidence="10">
    <location>
        <begin position="16"/>
        <end position="45"/>
    </location>
</feature>
<sequence>ILGFDGSSYFVKNLKWAIGLLTGAIVIFVNLSMFDALCYISTAFYPYICGRLLFRDQLQEYDMKTPCSYFDGIQRFLSGYIILGLTFYCLNYIFFKCGLLFLSWCLGLGCVAVKVFLLVVLDAILFPVFCGFWLDICTMTIFDRTAQDLEDNFKSSPTMFLIFYWVMGFTVIYVCSCVILLLRDVFRPGFFWFFPHLYDQEFSAVRNLIVTSVFKQVYDFFTSLFVYLAITSLVIWIPSLILSEYFPKFLPYNMQLSSELIVSDLSLEVVILQVLLPLMFDIEIPCQLLKCFITGWFSYVSSLLGIHSYFFGTSIEQVQNKDEQEWKLIKQQTPEGSSAQKYKLASFLSFRILLLLAMACLSMVLGGLAILVIPVLLGRVVLRVLFEKPDIHDAYTITCGLSVIWLSFRLIIFLSTTFQNYPQWNLFTKKVKNWLAVVCKSVVGIFLLVGVIPLLLGLFFDLAFIVPLKIPDNETPVLYVWQDWVIGVLQVKLLAIVVLARPDWWLADIIEKIHSDGFKQVSLRTICMNVALPAVLLLVLALILPFGVSSYFALHFELSYEMQHRIVRKFYPVVFTGVLVSLGIFYLIKSISRIYEKWINERYLIGHYLTNYVRENDHSNHQENLESQDT</sequence>
<dbReference type="RefSeq" id="XP_022244880.1">
    <property type="nucleotide sequence ID" value="XM_022389172.1"/>
</dbReference>
<evidence type="ECO:0000256" key="8">
    <source>
        <dbReference type="ARBA" id="ARBA00022989"/>
    </source>
</evidence>
<feature type="transmembrane region" description="Helical" evidence="10">
    <location>
        <begin position="570"/>
        <end position="588"/>
    </location>
</feature>
<evidence type="ECO:0000313" key="12">
    <source>
        <dbReference type="Proteomes" id="UP000694941"/>
    </source>
</evidence>
<keyword evidence="7" id="KW-0833">Ubl conjugation pathway</keyword>
<evidence type="ECO:0000313" key="13">
    <source>
        <dbReference type="RefSeq" id="XP_022244880.1"/>
    </source>
</evidence>
<feature type="transmembrane region" description="Helical" evidence="10">
    <location>
        <begin position="101"/>
        <end position="119"/>
    </location>
</feature>
<keyword evidence="6 10" id="KW-0812">Transmembrane</keyword>
<evidence type="ECO:0000256" key="6">
    <source>
        <dbReference type="ARBA" id="ARBA00022692"/>
    </source>
</evidence>
<feature type="non-terminal residue" evidence="13">
    <location>
        <position position="1"/>
    </location>
</feature>
<organism evidence="12 13">
    <name type="scientific">Limulus polyphemus</name>
    <name type="common">Atlantic horseshoe crab</name>
    <dbReference type="NCBI Taxonomy" id="6850"/>
    <lineage>
        <taxon>Eukaryota</taxon>
        <taxon>Metazoa</taxon>
        <taxon>Ecdysozoa</taxon>
        <taxon>Arthropoda</taxon>
        <taxon>Chelicerata</taxon>
        <taxon>Merostomata</taxon>
        <taxon>Xiphosura</taxon>
        <taxon>Limulidae</taxon>
        <taxon>Limulus</taxon>
    </lineage>
</organism>
<keyword evidence="12" id="KW-1185">Reference proteome</keyword>
<keyword evidence="9 10" id="KW-0472">Membrane</keyword>
<feature type="transmembrane region" description="Helical" evidence="10">
    <location>
        <begin position="162"/>
        <end position="182"/>
    </location>
</feature>
<feature type="domain" description="E3 ubiquitin-protein ligase MARCHF6-like C-terminal" evidence="11">
    <location>
        <begin position="427"/>
        <end position="597"/>
    </location>
</feature>
<name>A0ABM1SMM4_LIMPO</name>
<dbReference type="EC" id="2.3.2.27" evidence="4"/>
<feature type="transmembrane region" description="Helical" evidence="10">
    <location>
        <begin position="394"/>
        <end position="414"/>
    </location>
</feature>
<feature type="transmembrane region" description="Helical" evidence="10">
    <location>
        <begin position="521"/>
        <end position="550"/>
    </location>
</feature>
<evidence type="ECO:0000259" key="11">
    <source>
        <dbReference type="Pfam" id="PF23113"/>
    </source>
</evidence>
<feature type="transmembrane region" description="Helical" evidence="10">
    <location>
        <begin position="124"/>
        <end position="142"/>
    </location>
</feature>
<dbReference type="Pfam" id="PF23113">
    <property type="entry name" value="MARCHF6_C"/>
    <property type="match status" value="1"/>
</dbReference>
<keyword evidence="8 10" id="KW-1133">Transmembrane helix</keyword>